<protein>
    <submittedName>
        <fullName evidence="1">Uncharacterized protein</fullName>
    </submittedName>
</protein>
<proteinExistence type="predicted"/>
<organism evidence="1">
    <name type="scientific">viral metagenome</name>
    <dbReference type="NCBI Taxonomy" id="1070528"/>
    <lineage>
        <taxon>unclassified sequences</taxon>
        <taxon>metagenomes</taxon>
        <taxon>organismal metagenomes</taxon>
    </lineage>
</organism>
<dbReference type="EMBL" id="MN740549">
    <property type="protein sequence ID" value="QHS77464.1"/>
    <property type="molecule type" value="Genomic_DNA"/>
</dbReference>
<evidence type="ECO:0000313" key="1">
    <source>
        <dbReference type="EMBL" id="QHS77464.1"/>
    </source>
</evidence>
<dbReference type="AlphaFoldDB" id="A0A6C0ACP6"/>
<accession>A0A6C0ACP6</accession>
<reference evidence="1" key="1">
    <citation type="journal article" date="2020" name="Nature">
        <title>Giant virus diversity and host interactions through global metagenomics.</title>
        <authorList>
            <person name="Schulz F."/>
            <person name="Roux S."/>
            <person name="Paez-Espino D."/>
            <person name="Jungbluth S."/>
            <person name="Walsh D.A."/>
            <person name="Denef V.J."/>
            <person name="McMahon K.D."/>
            <person name="Konstantinidis K.T."/>
            <person name="Eloe-Fadrosh E.A."/>
            <person name="Kyrpides N.C."/>
            <person name="Woyke T."/>
        </authorList>
    </citation>
    <scope>NUCLEOTIDE SEQUENCE</scope>
    <source>
        <strain evidence="1">GVMAG-S-1004661-13</strain>
    </source>
</reference>
<sequence length="185" mass="21936">MFKFIRNTIGNSVKYSSYTNIKKSVIQKEVNKLNLLDKKLNLFYFYGIHLNGKICGKPGFTTCHLDNRIYSYLEKEHMYQSKDYDSFRLIFAIEFENKEITELAENFIISGLKKFPLHKNQPDKVEQFCLNKSWSVIRDSIINEDFLFGKVYFKDPDEDVNYVLNKPIKYPPKDYISRKGNIIKN</sequence>
<name>A0A6C0ACP6_9ZZZZ</name>